<dbReference type="PANTHER" id="PTHR12732:SF0">
    <property type="entry name" value="PCI DOMAIN-CONTAINING PROTEIN 2"/>
    <property type="match status" value="1"/>
</dbReference>
<evidence type="ECO:0000256" key="1">
    <source>
        <dbReference type="ARBA" id="ARBA00025771"/>
    </source>
</evidence>
<dbReference type="GO" id="GO:0006368">
    <property type="term" value="P:transcription elongation by RNA polymerase II"/>
    <property type="evidence" value="ECO:0007669"/>
    <property type="project" value="TreeGrafter"/>
</dbReference>
<evidence type="ECO:0000313" key="3">
    <source>
        <dbReference type="EMBL" id="TCD67505.1"/>
    </source>
</evidence>
<protein>
    <submittedName>
        <fullName evidence="3">COP9 signalosome (CSN) subunit</fullName>
    </submittedName>
</protein>
<dbReference type="GO" id="GO:0003723">
    <property type="term" value="F:RNA binding"/>
    <property type="evidence" value="ECO:0007669"/>
    <property type="project" value="InterPro"/>
</dbReference>
<comment type="caution">
    <text evidence="3">The sequence shown here is derived from an EMBL/GenBank/DDBJ whole genome shotgun (WGS) entry which is preliminary data.</text>
</comment>
<dbReference type="InterPro" id="IPR000717">
    <property type="entry name" value="PCI_dom"/>
</dbReference>
<proteinExistence type="inferred from homology"/>
<evidence type="ECO:0000313" key="4">
    <source>
        <dbReference type="Proteomes" id="UP000292702"/>
    </source>
</evidence>
<dbReference type="PROSITE" id="PS50250">
    <property type="entry name" value="PCI"/>
    <property type="match status" value="1"/>
</dbReference>
<organism evidence="3 4">
    <name type="scientific">Steccherinum ochraceum</name>
    <dbReference type="NCBI Taxonomy" id="92696"/>
    <lineage>
        <taxon>Eukaryota</taxon>
        <taxon>Fungi</taxon>
        <taxon>Dikarya</taxon>
        <taxon>Basidiomycota</taxon>
        <taxon>Agaricomycotina</taxon>
        <taxon>Agaricomycetes</taxon>
        <taxon>Polyporales</taxon>
        <taxon>Steccherinaceae</taxon>
        <taxon>Steccherinum</taxon>
    </lineage>
</organism>
<dbReference type="GO" id="GO:0003690">
    <property type="term" value="F:double-stranded DNA binding"/>
    <property type="evidence" value="ECO:0007669"/>
    <property type="project" value="InterPro"/>
</dbReference>
<dbReference type="AlphaFoldDB" id="A0A4R0RNB3"/>
<accession>A0A4R0RNB3</accession>
<dbReference type="InterPro" id="IPR045114">
    <property type="entry name" value="Csn12-like"/>
</dbReference>
<dbReference type="EMBL" id="RWJN01000095">
    <property type="protein sequence ID" value="TCD67505.1"/>
    <property type="molecule type" value="Genomic_DNA"/>
</dbReference>
<dbReference type="STRING" id="92696.A0A4R0RNB3"/>
<feature type="domain" description="PCI" evidence="2">
    <location>
        <begin position="214"/>
        <end position="397"/>
    </location>
</feature>
<name>A0A4R0RNB3_9APHY</name>
<evidence type="ECO:0000259" key="2">
    <source>
        <dbReference type="PROSITE" id="PS50250"/>
    </source>
</evidence>
<dbReference type="GO" id="GO:0016973">
    <property type="term" value="P:poly(A)+ mRNA export from nucleus"/>
    <property type="evidence" value="ECO:0007669"/>
    <property type="project" value="TreeGrafter"/>
</dbReference>
<dbReference type="GO" id="GO:0000973">
    <property type="term" value="P:post-transcriptional tethering of RNA polymerase II gene DNA at nuclear periphery"/>
    <property type="evidence" value="ECO:0007669"/>
    <property type="project" value="TreeGrafter"/>
</dbReference>
<dbReference type="SMART" id="SM00753">
    <property type="entry name" value="PAM"/>
    <property type="match status" value="1"/>
</dbReference>
<dbReference type="Pfam" id="PF01399">
    <property type="entry name" value="PCI"/>
    <property type="match status" value="1"/>
</dbReference>
<sequence>MPAMNFSTFLMQIADALRGEKGPELAYLLKPIEDHGKSLVKEFRNPTRQSLSYYEGSMESPWDEIAIQYVLVVNHCAKRRAIEAFKEECTLVSLFFRYFTSNTGWTLPALFSILRDLRDLAYDADLEGRQRGQEGTENMEEAARVISRAFTICVTDRQSPKAESRRWGVYYVVGLVLKSYFRVKRISLAKNILRAIEANPDIPALHQYPRSHQVTYRYYIGMLDFLGEEFAKSEQQLTLAFYHCHTGAHRNLVRILTYLIPLRMFRGHFPSRDLLDKFPVLDDLYTPFISAIRKGDIRGFDASLERFERRLVDLNLYLTMERARELCMREIFRRVYVVSQKQSRIPISSFHSGLLLAGDDVSVEEAECLVANMIYKGFVKGYISHEKQTVVLSAKSVPFPPLAERATPYATL</sequence>
<dbReference type="Proteomes" id="UP000292702">
    <property type="component" value="Unassembled WGS sequence"/>
</dbReference>
<dbReference type="InterPro" id="IPR036388">
    <property type="entry name" value="WH-like_DNA-bd_sf"/>
</dbReference>
<reference evidence="3 4" key="1">
    <citation type="submission" date="2018-11" db="EMBL/GenBank/DDBJ databases">
        <title>Genome assembly of Steccherinum ochraceum LE-BIN_3174, the white-rot fungus of the Steccherinaceae family (The Residual Polyporoid clade, Polyporales, Basidiomycota).</title>
        <authorList>
            <person name="Fedorova T.V."/>
            <person name="Glazunova O.A."/>
            <person name="Landesman E.O."/>
            <person name="Moiseenko K.V."/>
            <person name="Psurtseva N.V."/>
            <person name="Savinova O.S."/>
            <person name="Shakhova N.V."/>
            <person name="Tyazhelova T.V."/>
            <person name="Vasina D.V."/>
        </authorList>
    </citation>
    <scope>NUCLEOTIDE SEQUENCE [LARGE SCALE GENOMIC DNA]</scope>
    <source>
        <strain evidence="3 4">LE-BIN_3174</strain>
    </source>
</reference>
<dbReference type="PANTHER" id="PTHR12732">
    <property type="entry name" value="UNCHARACTERIZED PROTEASOME COMPONENT REGION PCI-CONTAINING"/>
    <property type="match status" value="1"/>
</dbReference>
<comment type="similarity">
    <text evidence="1">Belongs to the CSN12 family.</text>
</comment>
<dbReference type="GO" id="GO:0070390">
    <property type="term" value="C:transcription export complex 2"/>
    <property type="evidence" value="ECO:0007669"/>
    <property type="project" value="TreeGrafter"/>
</dbReference>
<gene>
    <name evidence="3" type="primary">CSN12</name>
    <name evidence="3" type="ORF">EIP91_012310</name>
</gene>
<dbReference type="Gene3D" id="1.10.10.10">
    <property type="entry name" value="Winged helix-like DNA-binding domain superfamily/Winged helix DNA-binding domain"/>
    <property type="match status" value="1"/>
</dbReference>
<dbReference type="OrthoDB" id="10252687at2759"/>
<keyword evidence="4" id="KW-1185">Reference proteome</keyword>